<evidence type="ECO:0000259" key="10">
    <source>
        <dbReference type="PROSITE" id="PS50109"/>
    </source>
</evidence>
<sequence>MAINNKKMRLDMLKVYVTMGFLLLFPLLLVGQDNKNRIDSLEAILLQKKISDSLKFEVLEELVNDQSLNPKVRLKNCFILVQLAKKNNNLYWYYKSNVWFGHIYKKIGDLDKALDNYLDAALHAQKLKDTKKEAIVYSAIGSLYKVHEEYGRALDFFNKSIALSRKVGDKKTLAITLNNSAQLYKMDGVYDSALLRFEEAGKIFDSLNYRKGLAYNLGNIGLLYAKQGNNLKSTENLQKAIQILNEIGHSYPIVTYELKLADLSFIKGDISKALDYAHHSLEIAEENDLKEQIRDASLKLSKLYAETKAYEKAYNYHKQFVIYLDSIRNEETIRNMADLRTEYQVAQKQAEVDLLQSKRQRQNIIFAAMIVVMMLLVFLVFLYYRNYKRKQALNMVITERKEEIEAQRDQLEMMNETKEKFLSIISHDLLGPVNSFKGLSTIMQASIEQQNVADLRHIHKLFNDSVENLSTLLTNLLDWSVTQQGAIPYNPEEINVAELVNELLHLFSNMALNKDINLSSTVGDKILVWADVNSLKTILRNLTSNAIKFTDQGGQITISAILHDDKVGIQVTDSGVGMAQEKIDELLAKDNFKRSSGTKGEKGVGLGLQLVKEFTEMNKGSMSIESTEEVGTKITVYLPVV</sequence>
<dbReference type="EC" id="2.7.13.3" evidence="2"/>
<comment type="catalytic activity">
    <reaction evidence="1">
        <text>ATP + protein L-histidine = ADP + protein N-phospho-L-histidine.</text>
        <dbReference type="EC" id="2.7.13.3"/>
    </reaction>
</comment>
<reference evidence="11" key="1">
    <citation type="submission" date="2021-01" db="EMBL/GenBank/DDBJ databases">
        <title>Marivirga sp. nov., isolated from intertidal surface sediments.</title>
        <authorList>
            <person name="Zhang M."/>
        </authorList>
    </citation>
    <scope>NUCLEOTIDE SEQUENCE</scope>
    <source>
        <strain evidence="11">SM1354</strain>
    </source>
</reference>
<evidence type="ECO:0000256" key="1">
    <source>
        <dbReference type="ARBA" id="ARBA00000085"/>
    </source>
</evidence>
<dbReference type="SMART" id="SM00387">
    <property type="entry name" value="HATPase_c"/>
    <property type="match status" value="1"/>
</dbReference>
<evidence type="ECO:0000256" key="2">
    <source>
        <dbReference type="ARBA" id="ARBA00012438"/>
    </source>
</evidence>
<keyword evidence="9" id="KW-1133">Transmembrane helix</keyword>
<evidence type="ECO:0000256" key="9">
    <source>
        <dbReference type="SAM" id="Phobius"/>
    </source>
</evidence>
<evidence type="ECO:0000313" key="12">
    <source>
        <dbReference type="Proteomes" id="UP000642920"/>
    </source>
</evidence>
<accession>A0A937DJP6</accession>
<keyword evidence="12" id="KW-1185">Reference proteome</keyword>
<gene>
    <name evidence="11" type="ORF">JKP34_13135</name>
</gene>
<keyword evidence="9" id="KW-0472">Membrane</keyword>
<proteinExistence type="predicted"/>
<evidence type="ECO:0000256" key="8">
    <source>
        <dbReference type="SAM" id="Coils"/>
    </source>
</evidence>
<evidence type="ECO:0000256" key="4">
    <source>
        <dbReference type="ARBA" id="ARBA00022679"/>
    </source>
</evidence>
<dbReference type="PROSITE" id="PS50005">
    <property type="entry name" value="TPR"/>
    <property type="match status" value="1"/>
</dbReference>
<dbReference type="InterPro" id="IPR036890">
    <property type="entry name" value="HATPase_C_sf"/>
</dbReference>
<dbReference type="InterPro" id="IPR011990">
    <property type="entry name" value="TPR-like_helical_dom_sf"/>
</dbReference>
<comment type="caution">
    <text evidence="11">The sequence shown here is derived from an EMBL/GenBank/DDBJ whole genome shotgun (WGS) entry which is preliminary data.</text>
</comment>
<keyword evidence="9" id="KW-0812">Transmembrane</keyword>
<keyword evidence="7" id="KW-0802">TPR repeat</keyword>
<dbReference type="PROSITE" id="PS50109">
    <property type="entry name" value="HIS_KIN"/>
    <property type="match status" value="1"/>
</dbReference>
<dbReference type="Proteomes" id="UP000642920">
    <property type="component" value="Unassembled WGS sequence"/>
</dbReference>
<dbReference type="InterPro" id="IPR003594">
    <property type="entry name" value="HATPase_dom"/>
</dbReference>
<evidence type="ECO:0000256" key="5">
    <source>
        <dbReference type="ARBA" id="ARBA00022777"/>
    </source>
</evidence>
<dbReference type="InterPro" id="IPR036097">
    <property type="entry name" value="HisK_dim/P_sf"/>
</dbReference>
<dbReference type="RefSeq" id="WP_201922258.1">
    <property type="nucleotide sequence ID" value="NZ_JAERQG010000003.1"/>
</dbReference>
<dbReference type="Pfam" id="PF13424">
    <property type="entry name" value="TPR_12"/>
    <property type="match status" value="1"/>
</dbReference>
<keyword evidence="5" id="KW-0418">Kinase</keyword>
<feature type="transmembrane region" description="Helical" evidence="9">
    <location>
        <begin position="364"/>
        <end position="384"/>
    </location>
</feature>
<dbReference type="InterPro" id="IPR050736">
    <property type="entry name" value="Sensor_HK_Regulatory"/>
</dbReference>
<feature type="domain" description="Histidine kinase" evidence="10">
    <location>
        <begin position="424"/>
        <end position="641"/>
    </location>
</feature>
<dbReference type="InterPro" id="IPR004358">
    <property type="entry name" value="Sig_transdc_His_kin-like_C"/>
</dbReference>
<dbReference type="PANTHER" id="PTHR43711:SF1">
    <property type="entry name" value="HISTIDINE KINASE 1"/>
    <property type="match status" value="1"/>
</dbReference>
<dbReference type="SMART" id="SM00388">
    <property type="entry name" value="HisKA"/>
    <property type="match status" value="1"/>
</dbReference>
<keyword evidence="4" id="KW-0808">Transferase</keyword>
<dbReference type="GO" id="GO:0000155">
    <property type="term" value="F:phosphorelay sensor kinase activity"/>
    <property type="evidence" value="ECO:0007669"/>
    <property type="project" value="InterPro"/>
</dbReference>
<keyword evidence="6" id="KW-0902">Two-component regulatory system</keyword>
<dbReference type="Gene3D" id="3.30.565.10">
    <property type="entry name" value="Histidine kinase-like ATPase, C-terminal domain"/>
    <property type="match status" value="1"/>
</dbReference>
<dbReference type="InterPro" id="IPR005467">
    <property type="entry name" value="His_kinase_dom"/>
</dbReference>
<keyword evidence="3" id="KW-0597">Phosphoprotein</keyword>
<dbReference type="Pfam" id="PF02518">
    <property type="entry name" value="HATPase_c"/>
    <property type="match status" value="1"/>
</dbReference>
<dbReference type="EMBL" id="JAERQG010000003">
    <property type="protein sequence ID" value="MBL0766205.1"/>
    <property type="molecule type" value="Genomic_DNA"/>
</dbReference>
<dbReference type="SUPFAM" id="SSF47384">
    <property type="entry name" value="Homodimeric domain of signal transducing histidine kinase"/>
    <property type="match status" value="1"/>
</dbReference>
<dbReference type="InterPro" id="IPR003661">
    <property type="entry name" value="HisK_dim/P_dom"/>
</dbReference>
<evidence type="ECO:0000256" key="6">
    <source>
        <dbReference type="ARBA" id="ARBA00023012"/>
    </source>
</evidence>
<organism evidence="11 12">
    <name type="scientific">Marivirga atlantica</name>
    <dbReference type="NCBI Taxonomy" id="1548457"/>
    <lineage>
        <taxon>Bacteria</taxon>
        <taxon>Pseudomonadati</taxon>
        <taxon>Bacteroidota</taxon>
        <taxon>Cytophagia</taxon>
        <taxon>Cytophagales</taxon>
        <taxon>Marivirgaceae</taxon>
        <taxon>Marivirga</taxon>
    </lineage>
</organism>
<evidence type="ECO:0000256" key="3">
    <source>
        <dbReference type="ARBA" id="ARBA00022553"/>
    </source>
</evidence>
<evidence type="ECO:0000256" key="7">
    <source>
        <dbReference type="PROSITE-ProRule" id="PRU00339"/>
    </source>
</evidence>
<name>A0A937DJP6_9BACT</name>
<protein>
    <recommendedName>
        <fullName evidence="2">histidine kinase</fullName>
        <ecNumber evidence="2">2.7.13.3</ecNumber>
    </recommendedName>
</protein>
<dbReference type="InterPro" id="IPR019734">
    <property type="entry name" value="TPR_rpt"/>
</dbReference>
<dbReference type="Gene3D" id="1.25.40.10">
    <property type="entry name" value="Tetratricopeptide repeat domain"/>
    <property type="match status" value="1"/>
</dbReference>
<dbReference type="SUPFAM" id="SSF55874">
    <property type="entry name" value="ATPase domain of HSP90 chaperone/DNA topoisomerase II/histidine kinase"/>
    <property type="match status" value="1"/>
</dbReference>
<dbReference type="PANTHER" id="PTHR43711">
    <property type="entry name" value="TWO-COMPONENT HISTIDINE KINASE"/>
    <property type="match status" value="1"/>
</dbReference>
<feature type="repeat" description="TPR" evidence="7">
    <location>
        <begin position="134"/>
        <end position="167"/>
    </location>
</feature>
<dbReference type="SUPFAM" id="SSF48452">
    <property type="entry name" value="TPR-like"/>
    <property type="match status" value="1"/>
</dbReference>
<feature type="coiled-coil region" evidence="8">
    <location>
        <begin position="286"/>
        <end position="349"/>
    </location>
</feature>
<dbReference type="AlphaFoldDB" id="A0A937DJP6"/>
<dbReference type="Gene3D" id="1.10.287.130">
    <property type="match status" value="1"/>
</dbReference>
<feature type="transmembrane region" description="Helical" evidence="9">
    <location>
        <begin position="12"/>
        <end position="31"/>
    </location>
</feature>
<dbReference type="PRINTS" id="PR00344">
    <property type="entry name" value="BCTRLSENSOR"/>
</dbReference>
<evidence type="ECO:0000313" key="11">
    <source>
        <dbReference type="EMBL" id="MBL0766205.1"/>
    </source>
</evidence>
<keyword evidence="8" id="KW-0175">Coiled coil</keyword>
<dbReference type="SMART" id="SM00028">
    <property type="entry name" value="TPR"/>
    <property type="match status" value="5"/>
</dbReference>